<proteinExistence type="inferred from homology"/>
<evidence type="ECO:0008006" key="9">
    <source>
        <dbReference type="Google" id="ProtNLM"/>
    </source>
</evidence>
<keyword evidence="3 6" id="KW-0812">Transmembrane</keyword>
<evidence type="ECO:0000256" key="6">
    <source>
        <dbReference type="SAM" id="Phobius"/>
    </source>
</evidence>
<dbReference type="PANTHER" id="PTHR21716">
    <property type="entry name" value="TRANSMEMBRANE PROTEIN"/>
    <property type="match status" value="1"/>
</dbReference>
<gene>
    <name evidence="7" type="ORF">FC89_GL001706</name>
</gene>
<feature type="transmembrane region" description="Helical" evidence="6">
    <location>
        <begin position="42"/>
        <end position="63"/>
    </location>
</feature>
<evidence type="ECO:0000313" key="7">
    <source>
        <dbReference type="EMBL" id="KRM05236.1"/>
    </source>
</evidence>
<sequence>MKESKWIKFLGGHDSLYTILMLGLLGIVIWIFYQVKFIFKPLVVIFGTLLPPIILGLVLYYVLNPLVKRLDKKWGRTWIISVIYCVILILLVLAGVGLFFSIRNQLAEFLQNFPEILTSFQQKSHTFVASLPFNGTIEKSINSIDISSNKLYQYVEQYIQQGFDGFSSLFSALTTILLTLFTGPIVAFFLLKDKEKFFGFVNKIIPPLFRADFHELGAIANQQIGGYLKGQIVASIILGLIYWPLFYLIGIKYATILALTAGVFSIIPYIGSFVAFLPGLIIAFQISFWMALKFIVVWFVVQFLHGQLVVPRVMGNNLQIHPLTVLLVLLVMGDLLGLVGVIFGIPLYCLLKVVVIYLFRRFKRRYNFFYGDKGKYEDTEFSRNKYLDK</sequence>
<evidence type="ECO:0000256" key="2">
    <source>
        <dbReference type="ARBA" id="ARBA00009773"/>
    </source>
</evidence>
<dbReference type="EMBL" id="AZGB01000022">
    <property type="protein sequence ID" value="KRM05236.1"/>
    <property type="molecule type" value="Genomic_DNA"/>
</dbReference>
<dbReference type="RefSeq" id="WP_057872293.1">
    <property type="nucleotide sequence ID" value="NZ_AZGB01000022.1"/>
</dbReference>
<comment type="similarity">
    <text evidence="2">Belongs to the autoinducer-2 exporter (AI-2E) (TC 2.A.86) family.</text>
</comment>
<feature type="transmembrane region" description="Helical" evidence="6">
    <location>
        <begin position="282"/>
        <end position="301"/>
    </location>
</feature>
<dbReference type="STRING" id="1423750.FC89_GL001706"/>
<accession>A0A0R1VPT1</accession>
<reference evidence="7 8" key="1">
    <citation type="journal article" date="2015" name="Genome Announc.">
        <title>Expanding the biotechnology potential of lactobacilli through comparative genomics of 213 strains and associated genera.</title>
        <authorList>
            <person name="Sun Z."/>
            <person name="Harris H.M."/>
            <person name="McCann A."/>
            <person name="Guo C."/>
            <person name="Argimon S."/>
            <person name="Zhang W."/>
            <person name="Yang X."/>
            <person name="Jeffery I.B."/>
            <person name="Cooney J.C."/>
            <person name="Kagawa T.F."/>
            <person name="Liu W."/>
            <person name="Song Y."/>
            <person name="Salvetti E."/>
            <person name="Wrobel A."/>
            <person name="Rasinkangas P."/>
            <person name="Parkhill J."/>
            <person name="Rea M.C."/>
            <person name="O'Sullivan O."/>
            <person name="Ritari J."/>
            <person name="Douillard F.P."/>
            <person name="Paul Ross R."/>
            <person name="Yang R."/>
            <person name="Briner A.E."/>
            <person name="Felis G.E."/>
            <person name="de Vos W.M."/>
            <person name="Barrangou R."/>
            <person name="Klaenhammer T.R."/>
            <person name="Caufield P.W."/>
            <person name="Cui Y."/>
            <person name="Zhang H."/>
            <person name="O'Toole P.W."/>
        </authorList>
    </citation>
    <scope>NUCLEOTIDE SEQUENCE [LARGE SCALE GENOMIC DNA]</scope>
    <source>
        <strain evidence="7 8">DSM 18630</strain>
    </source>
</reference>
<organism evidence="7 8">
    <name type="scientific">Liquorilactobacillus ghanensis DSM 18630</name>
    <dbReference type="NCBI Taxonomy" id="1423750"/>
    <lineage>
        <taxon>Bacteria</taxon>
        <taxon>Bacillati</taxon>
        <taxon>Bacillota</taxon>
        <taxon>Bacilli</taxon>
        <taxon>Lactobacillales</taxon>
        <taxon>Lactobacillaceae</taxon>
        <taxon>Liquorilactobacillus</taxon>
    </lineage>
</organism>
<keyword evidence="8" id="KW-1185">Reference proteome</keyword>
<feature type="transmembrane region" description="Helical" evidence="6">
    <location>
        <begin position="256"/>
        <end position="276"/>
    </location>
</feature>
<dbReference type="GO" id="GO:0016020">
    <property type="term" value="C:membrane"/>
    <property type="evidence" value="ECO:0007669"/>
    <property type="project" value="UniProtKB-SubCell"/>
</dbReference>
<dbReference type="GeneID" id="98319568"/>
<feature type="transmembrane region" description="Helical" evidence="6">
    <location>
        <begin position="313"/>
        <end position="332"/>
    </location>
</feature>
<feature type="transmembrane region" description="Helical" evidence="6">
    <location>
        <begin position="338"/>
        <end position="359"/>
    </location>
</feature>
<feature type="transmembrane region" description="Helical" evidence="6">
    <location>
        <begin position="232"/>
        <end position="249"/>
    </location>
</feature>
<dbReference type="Pfam" id="PF01594">
    <property type="entry name" value="AI-2E_transport"/>
    <property type="match status" value="1"/>
</dbReference>
<evidence type="ECO:0000256" key="3">
    <source>
        <dbReference type="ARBA" id="ARBA00022692"/>
    </source>
</evidence>
<feature type="transmembrane region" description="Helical" evidence="6">
    <location>
        <begin position="78"/>
        <end position="100"/>
    </location>
</feature>
<dbReference type="InterPro" id="IPR002549">
    <property type="entry name" value="AI-2E-like"/>
</dbReference>
<feature type="transmembrane region" description="Helical" evidence="6">
    <location>
        <begin position="169"/>
        <end position="191"/>
    </location>
</feature>
<comment type="subcellular location">
    <subcellularLocation>
        <location evidence="1">Membrane</location>
        <topology evidence="1">Multi-pass membrane protein</topology>
    </subcellularLocation>
</comment>
<evidence type="ECO:0000256" key="4">
    <source>
        <dbReference type="ARBA" id="ARBA00022989"/>
    </source>
</evidence>
<dbReference type="OrthoDB" id="9793390at2"/>
<dbReference type="PATRIC" id="fig|1423750.3.peg.1751"/>
<dbReference type="Proteomes" id="UP000051451">
    <property type="component" value="Unassembled WGS sequence"/>
</dbReference>
<keyword evidence="5 6" id="KW-0472">Membrane</keyword>
<evidence type="ECO:0000256" key="1">
    <source>
        <dbReference type="ARBA" id="ARBA00004141"/>
    </source>
</evidence>
<comment type="caution">
    <text evidence="7">The sequence shown here is derived from an EMBL/GenBank/DDBJ whole genome shotgun (WGS) entry which is preliminary data.</text>
</comment>
<protein>
    <recommendedName>
        <fullName evidence="9">Permease</fullName>
    </recommendedName>
</protein>
<dbReference type="PANTHER" id="PTHR21716:SF69">
    <property type="entry name" value="TRANSPORT PROTEIN YUBA-RELATED"/>
    <property type="match status" value="1"/>
</dbReference>
<dbReference type="GO" id="GO:0055085">
    <property type="term" value="P:transmembrane transport"/>
    <property type="evidence" value="ECO:0007669"/>
    <property type="project" value="TreeGrafter"/>
</dbReference>
<name>A0A0R1VPT1_9LACO</name>
<feature type="transmembrane region" description="Helical" evidence="6">
    <location>
        <begin position="15"/>
        <end position="35"/>
    </location>
</feature>
<keyword evidence="4 6" id="KW-1133">Transmembrane helix</keyword>
<evidence type="ECO:0000313" key="8">
    <source>
        <dbReference type="Proteomes" id="UP000051451"/>
    </source>
</evidence>
<dbReference type="AlphaFoldDB" id="A0A0R1VPT1"/>
<evidence type="ECO:0000256" key="5">
    <source>
        <dbReference type="ARBA" id="ARBA00023136"/>
    </source>
</evidence>